<dbReference type="Proteomes" id="UP000814176">
    <property type="component" value="Unassembled WGS sequence"/>
</dbReference>
<reference evidence="3 4" key="1">
    <citation type="journal article" date="2021" name="Environ. Microbiol.">
        <title>Gene family expansions and transcriptome signatures uncover fungal adaptations to wood decay.</title>
        <authorList>
            <person name="Hage H."/>
            <person name="Miyauchi S."/>
            <person name="Viragh M."/>
            <person name="Drula E."/>
            <person name="Min B."/>
            <person name="Chaduli D."/>
            <person name="Navarro D."/>
            <person name="Favel A."/>
            <person name="Norest M."/>
            <person name="Lesage-Meessen L."/>
            <person name="Balint B."/>
            <person name="Merenyi Z."/>
            <person name="de Eugenio L."/>
            <person name="Morin E."/>
            <person name="Martinez A.T."/>
            <person name="Baldrian P."/>
            <person name="Stursova M."/>
            <person name="Martinez M.J."/>
            <person name="Novotny C."/>
            <person name="Magnuson J.K."/>
            <person name="Spatafora J.W."/>
            <person name="Maurice S."/>
            <person name="Pangilinan J."/>
            <person name="Andreopoulos W."/>
            <person name="LaButti K."/>
            <person name="Hundley H."/>
            <person name="Na H."/>
            <person name="Kuo A."/>
            <person name="Barry K."/>
            <person name="Lipzen A."/>
            <person name="Henrissat B."/>
            <person name="Riley R."/>
            <person name="Ahrendt S."/>
            <person name="Nagy L.G."/>
            <person name="Grigoriev I.V."/>
            <person name="Martin F."/>
            <person name="Rosso M.N."/>
        </authorList>
    </citation>
    <scope>NUCLEOTIDE SEQUENCE [LARGE SCALE GENOMIC DNA]</scope>
    <source>
        <strain evidence="3 4">CIRM-BRFM 1785</strain>
    </source>
</reference>
<keyword evidence="4" id="KW-1185">Reference proteome</keyword>
<evidence type="ECO:0000256" key="1">
    <source>
        <dbReference type="SAM" id="Coils"/>
    </source>
</evidence>
<dbReference type="EMBL" id="JADCUA010000009">
    <property type="protein sequence ID" value="KAH9837217.1"/>
    <property type="molecule type" value="Genomic_DNA"/>
</dbReference>
<proteinExistence type="predicted"/>
<organism evidence="3 4">
    <name type="scientific">Rhodofomes roseus</name>
    <dbReference type="NCBI Taxonomy" id="34475"/>
    <lineage>
        <taxon>Eukaryota</taxon>
        <taxon>Fungi</taxon>
        <taxon>Dikarya</taxon>
        <taxon>Basidiomycota</taxon>
        <taxon>Agaricomycotina</taxon>
        <taxon>Agaricomycetes</taxon>
        <taxon>Polyporales</taxon>
        <taxon>Rhodofomes</taxon>
    </lineage>
</organism>
<sequence>MSTPRSPSQPLNYFQQSPVRGQLENPDGQYARSGWRYLQCTDTPNELRVLLPPRTALIYSHLLRAELIELRKDRDAAWDRILQIRHLKDRMIRKCQRLAKESAPTGKPAPRTMFFTVHAPPDYRLKEMERWFREQGAHFGSDVAQGHSRTPYCCNKCMPPAHTNHQGTLSRKPSAQAYRHGPPPDRVPARRGDSTTHTTTTLLNSSPPPGQHPRRQPPPGYKTSGRVPAVVRDPDHASPHRKTTERRRSAGSDVSTGTRSARLNAKSPDPLPIPFRMHDPNEEPPFVDSPDDSLEDELPSTSPEPEAPHEAAPLPALNGQLPTIHEASEGQASVAGEDAQRPIPRRRSSLKRAGSISRLSIASQTKSVAWAMDRDWIEQMSQYMKTANEAEVLVHELEELRSDYHKEVDAMKRMCRGVSEASERLRLEMEKLHRDEEAVRKQEDRLLHTIEQLERKETQFRDKVVSVLEETKRVVHLCDKKRDIHEL</sequence>
<feature type="region of interest" description="Disordered" evidence="2">
    <location>
        <begin position="328"/>
        <end position="354"/>
    </location>
</feature>
<feature type="region of interest" description="Disordered" evidence="2">
    <location>
        <begin position="163"/>
        <end position="316"/>
    </location>
</feature>
<keyword evidence="1" id="KW-0175">Coiled coil</keyword>
<evidence type="ECO:0000313" key="4">
    <source>
        <dbReference type="Proteomes" id="UP000814176"/>
    </source>
</evidence>
<dbReference type="GeneID" id="72000294"/>
<name>A0ABQ8KHD7_9APHY</name>
<feature type="coiled-coil region" evidence="1">
    <location>
        <begin position="380"/>
        <end position="470"/>
    </location>
</feature>
<dbReference type="RefSeq" id="XP_047779386.1">
    <property type="nucleotide sequence ID" value="XM_047919562.1"/>
</dbReference>
<gene>
    <name evidence="3" type="ORF">C8Q71DRAFT_591279</name>
</gene>
<feature type="compositionally biased region" description="Acidic residues" evidence="2">
    <location>
        <begin position="289"/>
        <end position="298"/>
    </location>
</feature>
<evidence type="ECO:0000256" key="2">
    <source>
        <dbReference type="SAM" id="MobiDB-lite"/>
    </source>
</evidence>
<feature type="compositionally biased region" description="Polar residues" evidence="2">
    <location>
        <begin position="252"/>
        <end position="261"/>
    </location>
</feature>
<accession>A0ABQ8KHD7</accession>
<evidence type="ECO:0000313" key="3">
    <source>
        <dbReference type="EMBL" id="KAH9837217.1"/>
    </source>
</evidence>
<feature type="compositionally biased region" description="Pro residues" evidence="2">
    <location>
        <begin position="206"/>
        <end position="220"/>
    </location>
</feature>
<protein>
    <submittedName>
        <fullName evidence="3">Uncharacterized protein</fullName>
    </submittedName>
</protein>
<feature type="compositionally biased region" description="Polar residues" evidence="2">
    <location>
        <begin position="163"/>
        <end position="173"/>
    </location>
</feature>
<comment type="caution">
    <text evidence="3">The sequence shown here is derived from an EMBL/GenBank/DDBJ whole genome shotgun (WGS) entry which is preliminary data.</text>
</comment>